<evidence type="ECO:0000259" key="1">
    <source>
        <dbReference type="Pfam" id="PF00078"/>
    </source>
</evidence>
<dbReference type="InterPro" id="IPR000477">
    <property type="entry name" value="RT_dom"/>
</dbReference>
<dbReference type="AlphaFoldDB" id="A0AAQ3QFS1"/>
<dbReference type="PANTHER" id="PTHR31635:SF196">
    <property type="entry name" value="REVERSE TRANSCRIPTASE DOMAIN-CONTAINING PROTEIN-RELATED"/>
    <property type="match status" value="1"/>
</dbReference>
<organism evidence="2 3">
    <name type="scientific">Canna indica</name>
    <name type="common">Indian-shot</name>
    <dbReference type="NCBI Taxonomy" id="4628"/>
    <lineage>
        <taxon>Eukaryota</taxon>
        <taxon>Viridiplantae</taxon>
        <taxon>Streptophyta</taxon>
        <taxon>Embryophyta</taxon>
        <taxon>Tracheophyta</taxon>
        <taxon>Spermatophyta</taxon>
        <taxon>Magnoliopsida</taxon>
        <taxon>Liliopsida</taxon>
        <taxon>Zingiberales</taxon>
        <taxon>Cannaceae</taxon>
        <taxon>Canna</taxon>
    </lineage>
</organism>
<keyword evidence="3" id="KW-1185">Reference proteome</keyword>
<feature type="domain" description="Reverse transcriptase" evidence="1">
    <location>
        <begin position="235"/>
        <end position="325"/>
    </location>
</feature>
<proteinExistence type="predicted"/>
<evidence type="ECO:0000313" key="3">
    <source>
        <dbReference type="Proteomes" id="UP001327560"/>
    </source>
</evidence>
<reference evidence="2 3" key="1">
    <citation type="submission" date="2023-10" db="EMBL/GenBank/DDBJ databases">
        <title>Chromosome-scale genome assembly provides insights into flower coloration mechanisms of Canna indica.</title>
        <authorList>
            <person name="Li C."/>
        </authorList>
    </citation>
    <scope>NUCLEOTIDE SEQUENCE [LARGE SCALE GENOMIC DNA]</scope>
    <source>
        <tissue evidence="2">Flower</tissue>
    </source>
</reference>
<dbReference type="Proteomes" id="UP001327560">
    <property type="component" value="Chromosome 5"/>
</dbReference>
<dbReference type="PANTHER" id="PTHR31635">
    <property type="entry name" value="REVERSE TRANSCRIPTASE DOMAIN-CONTAINING PROTEIN-RELATED"/>
    <property type="match status" value="1"/>
</dbReference>
<dbReference type="EMBL" id="CP136894">
    <property type="protein sequence ID" value="WOL07573.1"/>
    <property type="molecule type" value="Genomic_DNA"/>
</dbReference>
<dbReference type="Pfam" id="PF00078">
    <property type="entry name" value="RVT_1"/>
    <property type="match status" value="1"/>
</dbReference>
<sequence>MKEKNKPIMKCLKSMEPVLKEWNKNSVGNLEKSLEETSRKLRELEFKEEIGALSEEDMLYMRSLSNKILALTRQIKMKWWSKSMKKWIEEGDKNTKYFHSSVMLRRKRNQIDMLIQEGKQLTEDKDIVEAFAEWYKILWKNEDNLTNLDIMDKLKWAEISNGEAKEMEKDLTMKEIRRAAFSLWREKSPGNDGYILELYLNNWDIVKENLKAEISTFMTSNILPEGWNNTVLTMIPKKENAKEIGDFRPIALCNNMYKILAKIIMNIIRPVLEKIISPAQSAFVPNRLSQDNIFVIAEIINSIQGSKAKKLFILVKLELQKAYDKYHGRLYMQ</sequence>
<accession>A0AAQ3QFS1</accession>
<dbReference type="InterPro" id="IPR043502">
    <property type="entry name" value="DNA/RNA_pol_sf"/>
</dbReference>
<evidence type="ECO:0000313" key="2">
    <source>
        <dbReference type="EMBL" id="WOL07573.1"/>
    </source>
</evidence>
<protein>
    <recommendedName>
        <fullName evidence="1">Reverse transcriptase domain-containing protein</fullName>
    </recommendedName>
</protein>
<name>A0AAQ3QFS1_9LILI</name>
<gene>
    <name evidence="2" type="ORF">Cni_G16317</name>
</gene>
<dbReference type="SUPFAM" id="SSF56672">
    <property type="entry name" value="DNA/RNA polymerases"/>
    <property type="match status" value="1"/>
</dbReference>